<accession>A0A8C5CGS4</accession>
<dbReference type="CDD" id="cd00063">
    <property type="entry name" value="FN3"/>
    <property type="match status" value="1"/>
</dbReference>
<evidence type="ECO:0000313" key="8">
    <source>
        <dbReference type="Ensembl" id="ENSGMOP00000059958.1"/>
    </source>
</evidence>
<dbReference type="Proteomes" id="UP000694546">
    <property type="component" value="Chromosome 18"/>
</dbReference>
<protein>
    <recommendedName>
        <fullName evidence="7">Ig-like domain-containing protein</fullName>
    </recommendedName>
</protein>
<dbReference type="InterPro" id="IPR013783">
    <property type="entry name" value="Ig-like_fold"/>
</dbReference>
<dbReference type="InterPro" id="IPR050467">
    <property type="entry name" value="LRFN"/>
</dbReference>
<dbReference type="GeneTree" id="ENSGT00940000159143"/>
<dbReference type="PROSITE" id="PS51450">
    <property type="entry name" value="LRR"/>
    <property type="match status" value="3"/>
</dbReference>
<evidence type="ECO:0000256" key="5">
    <source>
        <dbReference type="ARBA" id="ARBA00023319"/>
    </source>
</evidence>
<dbReference type="InterPro" id="IPR036179">
    <property type="entry name" value="Ig-like_dom_sf"/>
</dbReference>
<keyword evidence="4" id="KW-1015">Disulfide bond</keyword>
<feature type="compositionally biased region" description="Basic and acidic residues" evidence="6">
    <location>
        <begin position="599"/>
        <end position="613"/>
    </location>
</feature>
<dbReference type="InterPro" id="IPR003599">
    <property type="entry name" value="Ig_sub"/>
</dbReference>
<dbReference type="InterPro" id="IPR032675">
    <property type="entry name" value="LRR_dom_sf"/>
</dbReference>
<dbReference type="AlphaFoldDB" id="A0A8C5CGS4"/>
<dbReference type="SMART" id="SM00408">
    <property type="entry name" value="IGc2"/>
    <property type="match status" value="1"/>
</dbReference>
<dbReference type="SUPFAM" id="SSF52058">
    <property type="entry name" value="L domain-like"/>
    <property type="match status" value="1"/>
</dbReference>
<dbReference type="SMART" id="SM00364">
    <property type="entry name" value="LRR_BAC"/>
    <property type="match status" value="4"/>
</dbReference>
<dbReference type="Pfam" id="PF13927">
    <property type="entry name" value="Ig_3"/>
    <property type="match status" value="1"/>
</dbReference>
<evidence type="ECO:0000256" key="1">
    <source>
        <dbReference type="ARBA" id="ARBA00022614"/>
    </source>
</evidence>
<dbReference type="Pfam" id="PF13855">
    <property type="entry name" value="LRR_8"/>
    <property type="match status" value="1"/>
</dbReference>
<dbReference type="SUPFAM" id="SSF48726">
    <property type="entry name" value="Immunoglobulin"/>
    <property type="match status" value="1"/>
</dbReference>
<dbReference type="Gene3D" id="2.60.40.10">
    <property type="entry name" value="Immunoglobulins"/>
    <property type="match status" value="1"/>
</dbReference>
<dbReference type="PROSITE" id="PS50835">
    <property type="entry name" value="IG_LIKE"/>
    <property type="match status" value="1"/>
</dbReference>
<evidence type="ECO:0000313" key="9">
    <source>
        <dbReference type="Proteomes" id="UP000694546"/>
    </source>
</evidence>
<dbReference type="InterPro" id="IPR003591">
    <property type="entry name" value="Leu-rich_rpt_typical-subtyp"/>
</dbReference>
<dbReference type="SMART" id="SM00409">
    <property type="entry name" value="IG"/>
    <property type="match status" value="1"/>
</dbReference>
<reference evidence="8" key="2">
    <citation type="submission" date="2025-09" db="UniProtKB">
        <authorList>
            <consortium name="Ensembl"/>
        </authorList>
    </citation>
    <scope>IDENTIFICATION</scope>
</reference>
<keyword evidence="3" id="KW-0677">Repeat</keyword>
<dbReference type="InterPro" id="IPR003961">
    <property type="entry name" value="FN3_dom"/>
</dbReference>
<keyword evidence="5" id="KW-0393">Immunoglobulin domain</keyword>
<organism evidence="8 9">
    <name type="scientific">Gadus morhua</name>
    <name type="common">Atlantic cod</name>
    <dbReference type="NCBI Taxonomy" id="8049"/>
    <lineage>
        <taxon>Eukaryota</taxon>
        <taxon>Metazoa</taxon>
        <taxon>Chordata</taxon>
        <taxon>Craniata</taxon>
        <taxon>Vertebrata</taxon>
        <taxon>Euteleostomi</taxon>
        <taxon>Actinopterygii</taxon>
        <taxon>Neopterygii</taxon>
        <taxon>Teleostei</taxon>
        <taxon>Neoteleostei</taxon>
        <taxon>Acanthomorphata</taxon>
        <taxon>Zeiogadaria</taxon>
        <taxon>Gadariae</taxon>
        <taxon>Gadiformes</taxon>
        <taxon>Gadoidei</taxon>
        <taxon>Gadidae</taxon>
        <taxon>Gadus</taxon>
    </lineage>
</organism>
<dbReference type="InterPro" id="IPR000483">
    <property type="entry name" value="Cys-rich_flank_reg_C"/>
</dbReference>
<dbReference type="SMART" id="SM00082">
    <property type="entry name" value="LRRCT"/>
    <property type="match status" value="1"/>
</dbReference>
<dbReference type="OMA" id="SALEANM"/>
<dbReference type="PANTHER" id="PTHR45842:SF14">
    <property type="entry name" value="LEUCINE-RICH REPEAT, IMMUNOGLOBULIN-LIKE DOMAIN AND TRANSMEMBRANE DOMAIN-CONTAINING PROTEIN 2"/>
    <property type="match status" value="1"/>
</dbReference>
<proteinExistence type="predicted"/>
<feature type="region of interest" description="Disordered" evidence="6">
    <location>
        <begin position="582"/>
        <end position="650"/>
    </location>
</feature>
<keyword evidence="2" id="KW-0732">Signal</keyword>
<evidence type="ECO:0000256" key="6">
    <source>
        <dbReference type="SAM" id="MobiDB-lite"/>
    </source>
</evidence>
<dbReference type="Gene3D" id="3.80.10.10">
    <property type="entry name" value="Ribonuclease Inhibitor"/>
    <property type="match status" value="1"/>
</dbReference>
<dbReference type="CDD" id="cd00096">
    <property type="entry name" value="Ig"/>
    <property type="match status" value="1"/>
</dbReference>
<dbReference type="InterPro" id="IPR036116">
    <property type="entry name" value="FN3_sf"/>
</dbReference>
<dbReference type="InterPro" id="IPR007110">
    <property type="entry name" value="Ig-like_dom"/>
</dbReference>
<dbReference type="InterPro" id="IPR001611">
    <property type="entry name" value="Leu-rich_rpt"/>
</dbReference>
<name>A0A8C5CGS4_GADMO</name>
<sequence>MSVVSNKSGREIIWLMAKNKLSLCLTCQSKTASRKIKVIGFLCSHPLATDPLVQALFTCISRNMATSGVVLSIVLGVCFITPGSTTCLIGCSCTDDSTGRSLLCMETAMARVPDNLPTDLSKIRIENSHLTELPRGSFSKVRNLVYLWLNFNDITLMNAQSLQGLANLTELRLQGNKLSSMPWTAFLDAPKLKILDLKHNRLDVLPEYALRHLPGLTYLDISFNQLSVISKDVFLNWPLYITTEKAWGKEGFVSNVVLALHDNPWQCDCRLKGFVEFIRAVSPPLILMNSYLKCAGPDAKAGKFFHEVNIKTCVKPVTSALEANMSVALGARATLTCLAKARPEPTIQWTYSMKIIRGFSVTETHEEEERVSSKLLIPSLHLSDRGLYTCMATNFLGNSSATFWVDDPARNASDPAPPAVSTLPPEDENVLIDVRIAKQTLYGFTLEWHAATQQPPSDTWFTVHFGKHDAARKETIHIGPGVNSYSVRELQPLTRYEACVAWRNLPPLRGQCVAFVTGNGVSAMEQRERLIHIVVIVCAMVLAVPAGMYACTTETRLGWPACCKNPWKMRGEELRDGARRGTFDSLQGASNEGLCPDSAEGRSARSGTEDRAKGGNGLSCISFDMTTKTTTTSSSEMNSTSQSGLDSLSV</sequence>
<keyword evidence="9" id="KW-1185">Reference proteome</keyword>
<feature type="compositionally biased region" description="Low complexity" evidence="6">
    <location>
        <begin position="626"/>
        <end position="643"/>
    </location>
</feature>
<dbReference type="SUPFAM" id="SSF49265">
    <property type="entry name" value="Fibronectin type III"/>
    <property type="match status" value="1"/>
</dbReference>
<evidence type="ECO:0000256" key="3">
    <source>
        <dbReference type="ARBA" id="ARBA00022737"/>
    </source>
</evidence>
<feature type="domain" description="Ig-like" evidence="7">
    <location>
        <begin position="316"/>
        <end position="402"/>
    </location>
</feature>
<evidence type="ECO:0000259" key="7">
    <source>
        <dbReference type="PROSITE" id="PS50835"/>
    </source>
</evidence>
<reference evidence="8" key="1">
    <citation type="submission" date="2025-08" db="UniProtKB">
        <authorList>
            <consortium name="Ensembl"/>
        </authorList>
    </citation>
    <scope>IDENTIFICATION</scope>
</reference>
<evidence type="ECO:0000256" key="4">
    <source>
        <dbReference type="ARBA" id="ARBA00023157"/>
    </source>
</evidence>
<dbReference type="Ensembl" id="ENSGMOT00000046265.1">
    <property type="protein sequence ID" value="ENSGMOP00000059958.1"/>
    <property type="gene ID" value="ENSGMOG00000034198.1"/>
</dbReference>
<dbReference type="SMART" id="SM00369">
    <property type="entry name" value="LRR_TYP"/>
    <property type="match status" value="4"/>
</dbReference>
<keyword evidence="1" id="KW-0433">Leucine-rich repeat</keyword>
<dbReference type="PANTHER" id="PTHR45842">
    <property type="entry name" value="SYNAPTIC ADHESION-LIKE MOLECULE SALM"/>
    <property type="match status" value="1"/>
</dbReference>
<dbReference type="InterPro" id="IPR003598">
    <property type="entry name" value="Ig_sub2"/>
</dbReference>
<evidence type="ECO:0000256" key="2">
    <source>
        <dbReference type="ARBA" id="ARBA00022729"/>
    </source>
</evidence>